<organism evidence="2 3">
    <name type="scientific">Fulvivirga kasyanovii</name>
    <dbReference type="NCBI Taxonomy" id="396812"/>
    <lineage>
        <taxon>Bacteria</taxon>
        <taxon>Pseudomonadati</taxon>
        <taxon>Bacteroidota</taxon>
        <taxon>Cytophagia</taxon>
        <taxon>Cytophagales</taxon>
        <taxon>Fulvivirgaceae</taxon>
        <taxon>Fulvivirga</taxon>
    </lineage>
</organism>
<comment type="caution">
    <text evidence="2">The sequence shown here is derived from an EMBL/GenBank/DDBJ whole genome shotgun (WGS) entry which is preliminary data.</text>
</comment>
<name>A0ABW9RI29_9BACT</name>
<dbReference type="InterPro" id="IPR026444">
    <property type="entry name" value="Secre_tail"/>
</dbReference>
<dbReference type="Proteomes" id="UP000798808">
    <property type="component" value="Unassembled WGS sequence"/>
</dbReference>
<proteinExistence type="predicted"/>
<accession>A0ABW9RI29</accession>
<evidence type="ECO:0000259" key="1">
    <source>
        <dbReference type="Pfam" id="PF18962"/>
    </source>
</evidence>
<evidence type="ECO:0000313" key="2">
    <source>
        <dbReference type="EMBL" id="MTI23722.1"/>
    </source>
</evidence>
<dbReference type="Pfam" id="PF18962">
    <property type="entry name" value="Por_Secre_tail"/>
    <property type="match status" value="1"/>
</dbReference>
<dbReference type="NCBIfam" id="TIGR04183">
    <property type="entry name" value="Por_Secre_tail"/>
    <property type="match status" value="1"/>
</dbReference>
<gene>
    <name evidence="2" type="ORF">E1163_02030</name>
</gene>
<dbReference type="EMBL" id="SMLW01000287">
    <property type="protein sequence ID" value="MTI23722.1"/>
    <property type="molecule type" value="Genomic_DNA"/>
</dbReference>
<evidence type="ECO:0000313" key="3">
    <source>
        <dbReference type="Proteomes" id="UP000798808"/>
    </source>
</evidence>
<sequence>MSENFIVDDIKKSSVTGINNSNESIIFISPNPIESKKFLSVRNASFGSVYNIIDSNGKLLDYGALDETGQININGLNPGLYLLKLNEGKSINILRFVIIN</sequence>
<feature type="domain" description="Secretion system C-terminal sorting" evidence="1">
    <location>
        <begin position="28"/>
        <end position="98"/>
    </location>
</feature>
<keyword evidence="3" id="KW-1185">Reference proteome</keyword>
<reference evidence="2 3" key="1">
    <citation type="submission" date="2019-02" db="EMBL/GenBank/DDBJ databases">
        <authorList>
            <person name="Goldberg S.R."/>
            <person name="Haltli B.A."/>
            <person name="Correa H."/>
            <person name="Russell K.G."/>
        </authorList>
    </citation>
    <scope>NUCLEOTIDE SEQUENCE [LARGE SCALE GENOMIC DNA]</scope>
    <source>
        <strain evidence="2 3">JCM 16186</strain>
    </source>
</reference>
<protein>
    <submittedName>
        <fullName evidence="2">T9SS type A sorting domain-containing protein</fullName>
    </submittedName>
</protein>